<evidence type="ECO:0000256" key="1">
    <source>
        <dbReference type="SAM" id="MobiDB-lite"/>
    </source>
</evidence>
<reference evidence="2" key="2">
    <citation type="submission" date="2021-08" db="EMBL/GenBank/DDBJ databases">
        <authorList>
            <person name="Tani A."/>
            <person name="Ola A."/>
            <person name="Ogura Y."/>
            <person name="Katsura K."/>
            <person name="Hayashi T."/>
        </authorList>
    </citation>
    <scope>NUCLEOTIDE SEQUENCE</scope>
    <source>
        <strain evidence="2">JCM 32048</strain>
    </source>
</reference>
<gene>
    <name evidence="2" type="ORF">MPEAHAMD_0268</name>
</gene>
<dbReference type="AlphaFoldDB" id="A0AA37H6T4"/>
<protein>
    <submittedName>
        <fullName evidence="2">Uncharacterized protein</fullName>
    </submittedName>
</protein>
<dbReference type="RefSeq" id="WP_238189218.1">
    <property type="nucleotide sequence ID" value="NZ_BPQJ01000001.1"/>
</dbReference>
<accession>A0AA37H6T4</accession>
<reference evidence="2" key="1">
    <citation type="journal article" date="2016" name="Front. Microbiol.">
        <title>Genome Sequence of the Piezophilic, Mesophilic Sulfate-Reducing Bacterium Desulfovibrio indicus J2T.</title>
        <authorList>
            <person name="Cao J."/>
            <person name="Maignien L."/>
            <person name="Shao Z."/>
            <person name="Alain K."/>
            <person name="Jebbar M."/>
        </authorList>
    </citation>
    <scope>NUCLEOTIDE SEQUENCE</scope>
    <source>
        <strain evidence="2">JCM 32048</strain>
    </source>
</reference>
<organism evidence="2 3">
    <name type="scientific">Methylobacterium frigidaeris</name>
    <dbReference type="NCBI Taxonomy" id="2038277"/>
    <lineage>
        <taxon>Bacteria</taxon>
        <taxon>Pseudomonadati</taxon>
        <taxon>Pseudomonadota</taxon>
        <taxon>Alphaproteobacteria</taxon>
        <taxon>Hyphomicrobiales</taxon>
        <taxon>Methylobacteriaceae</taxon>
        <taxon>Methylobacterium</taxon>
    </lineage>
</organism>
<feature type="compositionally biased region" description="Basic and acidic residues" evidence="1">
    <location>
        <begin position="151"/>
        <end position="160"/>
    </location>
</feature>
<evidence type="ECO:0000313" key="2">
    <source>
        <dbReference type="EMBL" id="GJD60133.1"/>
    </source>
</evidence>
<evidence type="ECO:0000313" key="3">
    <source>
        <dbReference type="Proteomes" id="UP001055286"/>
    </source>
</evidence>
<feature type="region of interest" description="Disordered" evidence="1">
    <location>
        <begin position="142"/>
        <end position="188"/>
    </location>
</feature>
<comment type="caution">
    <text evidence="2">The sequence shown here is derived from an EMBL/GenBank/DDBJ whole genome shotgun (WGS) entry which is preliminary data.</text>
</comment>
<feature type="compositionally biased region" description="Basic and acidic residues" evidence="1">
    <location>
        <begin position="168"/>
        <end position="180"/>
    </location>
</feature>
<dbReference type="Proteomes" id="UP001055286">
    <property type="component" value="Unassembled WGS sequence"/>
</dbReference>
<sequence>MSATTDKQIADILATYGEPLAGNVWRVQGTAVIYHKALERIAVQARIRFDAPVIVRAERDEAVILVTGHMPGPNGDRTEWSIGEALIGVNYRVSGKQAAYVFAMAEKRAKDRVILKLAGLHGLLYSEDEADEFKASRPDLVAANSAANPSRKPEPVRQEEAEAANDADAPRAGEGEDAPRADAASSEADLTARIDQAQSINAVTDLMLAPETQAALAAMPPGLRDEVREHAKARLVALGWPARSNAKSRKAAVA</sequence>
<keyword evidence="3" id="KW-1185">Reference proteome</keyword>
<proteinExistence type="predicted"/>
<dbReference type="EMBL" id="BPQJ01000001">
    <property type="protein sequence ID" value="GJD60133.1"/>
    <property type="molecule type" value="Genomic_DNA"/>
</dbReference>
<name>A0AA37H6T4_9HYPH</name>